<name>A0A821ZP18_9BILA</name>
<keyword evidence="3" id="KW-1185">Reference proteome</keyword>
<organism evidence="2 3">
    <name type="scientific">Rotaria socialis</name>
    <dbReference type="NCBI Taxonomy" id="392032"/>
    <lineage>
        <taxon>Eukaryota</taxon>
        <taxon>Metazoa</taxon>
        <taxon>Spiralia</taxon>
        <taxon>Gnathifera</taxon>
        <taxon>Rotifera</taxon>
        <taxon>Eurotatoria</taxon>
        <taxon>Bdelloidea</taxon>
        <taxon>Philodinida</taxon>
        <taxon>Philodinidae</taxon>
        <taxon>Rotaria</taxon>
    </lineage>
</organism>
<accession>A0A821ZP18</accession>
<comment type="caution">
    <text evidence="2">The sequence shown here is derived from an EMBL/GenBank/DDBJ whole genome shotgun (WGS) entry which is preliminary data.</text>
</comment>
<dbReference type="Proteomes" id="UP000663873">
    <property type="component" value="Unassembled WGS sequence"/>
</dbReference>
<dbReference type="AlphaFoldDB" id="A0A821ZP18"/>
<evidence type="ECO:0000313" key="2">
    <source>
        <dbReference type="EMBL" id="CAF4986690.1"/>
    </source>
</evidence>
<reference evidence="2" key="1">
    <citation type="submission" date="2021-02" db="EMBL/GenBank/DDBJ databases">
        <authorList>
            <person name="Nowell W R."/>
        </authorList>
    </citation>
    <scope>NUCLEOTIDE SEQUENCE</scope>
</reference>
<gene>
    <name evidence="2" type="ORF">UJA718_LOCUS49595</name>
</gene>
<evidence type="ECO:0000313" key="3">
    <source>
        <dbReference type="Proteomes" id="UP000663873"/>
    </source>
</evidence>
<sequence>MTDSTLSVNSNSDETSKCDSPMEGSYRVVPDLSGIRMDIDSISRSA</sequence>
<feature type="compositionally biased region" description="Polar residues" evidence="1">
    <location>
        <begin position="1"/>
        <end position="13"/>
    </location>
</feature>
<dbReference type="EMBL" id="CAJOBP010105027">
    <property type="protein sequence ID" value="CAF4986690.1"/>
    <property type="molecule type" value="Genomic_DNA"/>
</dbReference>
<feature type="non-terminal residue" evidence="2">
    <location>
        <position position="46"/>
    </location>
</feature>
<evidence type="ECO:0000256" key="1">
    <source>
        <dbReference type="SAM" id="MobiDB-lite"/>
    </source>
</evidence>
<feature type="region of interest" description="Disordered" evidence="1">
    <location>
        <begin position="1"/>
        <end position="26"/>
    </location>
</feature>
<protein>
    <submittedName>
        <fullName evidence="2">Uncharacterized protein</fullName>
    </submittedName>
</protein>
<proteinExistence type="predicted"/>